<evidence type="ECO:0000313" key="3">
    <source>
        <dbReference type="Proteomes" id="UP000680750"/>
    </source>
</evidence>
<evidence type="ECO:0000313" key="2">
    <source>
        <dbReference type="EMBL" id="BCJ28596.1"/>
    </source>
</evidence>
<dbReference type="OrthoDB" id="5125370at2"/>
<dbReference type="AlphaFoldDB" id="A0A810L2C6"/>
<protein>
    <recommendedName>
        <fullName evidence="4">Signal transduction histidine kinase</fullName>
    </recommendedName>
</protein>
<evidence type="ECO:0008006" key="4">
    <source>
        <dbReference type="Google" id="ProtNLM"/>
    </source>
</evidence>
<keyword evidence="1" id="KW-1133">Transmembrane helix</keyword>
<sequence>MDDDPAAGGNVHATMRVALWFVTAVLLVGLSLRPVLEQRYRYHWLAVAAFVALACVTAAGGGWVLRRRPLPGAVTAAGTAVTLAAGYCATSALTAGEHFGAADWSFGLVEWYLLLLLLDRVPLLLAALGTHLALSVGLFLAAGQPDRVEIGAVGIVVLGSATVQLSVVVIARALARSTRRTSAAIADRDRMQTQLLLAEQWERGQRNDFAGQLGLTLPLLAELADGLADPRESETRRRCALAATQLRRLFAENDESPDPLVHEITACIDIAERRGVVVSLAVSGTAVAVPTAVRHELTGPVVAALSVARNRARVSVLRTTEEVRVAVVTDAGAAGTAPPGSMHVEVECGSYGQDGRMEARWRRASS</sequence>
<gene>
    <name evidence="2" type="ORF">Asera_27040</name>
</gene>
<dbReference type="Proteomes" id="UP000680750">
    <property type="component" value="Chromosome"/>
</dbReference>
<keyword evidence="1" id="KW-0472">Membrane</keyword>
<keyword evidence="1" id="KW-0812">Transmembrane</keyword>
<feature type="transmembrane region" description="Helical" evidence="1">
    <location>
        <begin position="72"/>
        <end position="93"/>
    </location>
</feature>
<accession>A0A810L2C6</accession>
<proteinExistence type="predicted"/>
<organism evidence="2 3">
    <name type="scientific">Actinocatenispora sera</name>
    <dbReference type="NCBI Taxonomy" id="390989"/>
    <lineage>
        <taxon>Bacteria</taxon>
        <taxon>Bacillati</taxon>
        <taxon>Actinomycetota</taxon>
        <taxon>Actinomycetes</taxon>
        <taxon>Micromonosporales</taxon>
        <taxon>Micromonosporaceae</taxon>
        <taxon>Actinocatenispora</taxon>
    </lineage>
</organism>
<dbReference type="RefSeq" id="WP_157035177.1">
    <property type="nucleotide sequence ID" value="NZ_AP023354.1"/>
</dbReference>
<feature type="transmembrane region" description="Helical" evidence="1">
    <location>
        <begin position="150"/>
        <end position="171"/>
    </location>
</feature>
<evidence type="ECO:0000256" key="1">
    <source>
        <dbReference type="SAM" id="Phobius"/>
    </source>
</evidence>
<reference evidence="2" key="1">
    <citation type="submission" date="2020-08" db="EMBL/GenBank/DDBJ databases">
        <title>Whole genome shotgun sequence of Actinocatenispora sera NBRC 101916.</title>
        <authorList>
            <person name="Komaki H."/>
            <person name="Tamura T."/>
        </authorList>
    </citation>
    <scope>NUCLEOTIDE SEQUENCE</scope>
    <source>
        <strain evidence="2">NBRC 101916</strain>
    </source>
</reference>
<dbReference type="KEGG" id="aser:Asera_27040"/>
<name>A0A810L2C6_9ACTN</name>
<keyword evidence="3" id="KW-1185">Reference proteome</keyword>
<feature type="transmembrane region" description="Helical" evidence="1">
    <location>
        <begin position="42"/>
        <end position="65"/>
    </location>
</feature>
<feature type="transmembrane region" description="Helical" evidence="1">
    <location>
        <begin position="123"/>
        <end position="144"/>
    </location>
</feature>
<dbReference type="EMBL" id="AP023354">
    <property type="protein sequence ID" value="BCJ28596.1"/>
    <property type="molecule type" value="Genomic_DNA"/>
</dbReference>
<feature type="transmembrane region" description="Helical" evidence="1">
    <location>
        <begin position="17"/>
        <end position="36"/>
    </location>
</feature>